<organism evidence="2 3">
    <name type="scientific">Actinoplanes awajinensis subsp. mycoplanecinus</name>
    <dbReference type="NCBI Taxonomy" id="135947"/>
    <lineage>
        <taxon>Bacteria</taxon>
        <taxon>Bacillati</taxon>
        <taxon>Actinomycetota</taxon>
        <taxon>Actinomycetes</taxon>
        <taxon>Micromonosporales</taxon>
        <taxon>Micromonosporaceae</taxon>
        <taxon>Actinoplanes</taxon>
    </lineage>
</organism>
<dbReference type="Proteomes" id="UP000053244">
    <property type="component" value="Unassembled WGS sequence"/>
</dbReference>
<keyword evidence="1" id="KW-0812">Transmembrane</keyword>
<gene>
    <name evidence="2" type="ORF">ADL15_50395</name>
</gene>
<sequence>MDVFQQLTDDYNRRARLVPAILVVLPIAILAVLAVPVLVTLWGKVAALLIAAGLPFVASQVVRDRGQRVQQRLYQDWQGGPAEDLLRWRSAEPRPAVARRHSLVTKHLGIELPDAAGEAAQPGEADDAYRTAVTALRERTRDAKMFPLVVEENIAYGFRRNTYACRIPAIVVCALMALVTLLVAATGLLPLGWKQQAGLVTFDVVAAAGWALWCTADAVHRAAQGYGRQLVAALEILDSDRQQA</sequence>
<evidence type="ECO:0000256" key="1">
    <source>
        <dbReference type="SAM" id="Phobius"/>
    </source>
</evidence>
<reference evidence="2 3" key="1">
    <citation type="submission" date="2015-10" db="EMBL/GenBank/DDBJ databases">
        <authorList>
            <person name="Gilbert D.G."/>
        </authorList>
    </citation>
    <scope>NUCLEOTIDE SEQUENCE [LARGE SCALE GENOMIC DNA]</scope>
    <source>
        <strain evidence="2 3">NRRL B-16712</strain>
    </source>
</reference>
<feature type="transmembrane region" description="Helical" evidence="1">
    <location>
        <begin position="45"/>
        <end position="62"/>
    </location>
</feature>
<feature type="transmembrane region" description="Helical" evidence="1">
    <location>
        <begin position="199"/>
        <end position="219"/>
    </location>
</feature>
<dbReference type="EMBL" id="LLZH01000351">
    <property type="protein sequence ID" value="KUL21595.1"/>
    <property type="molecule type" value="Genomic_DNA"/>
</dbReference>
<comment type="caution">
    <text evidence="2">The sequence shown here is derived from an EMBL/GenBank/DDBJ whole genome shotgun (WGS) entry which is preliminary data.</text>
</comment>
<feature type="transmembrane region" description="Helical" evidence="1">
    <location>
        <begin position="169"/>
        <end position="193"/>
    </location>
</feature>
<dbReference type="AlphaFoldDB" id="A0A124G757"/>
<protein>
    <submittedName>
        <fullName evidence="2">Uncharacterized protein</fullName>
    </submittedName>
</protein>
<dbReference type="OrthoDB" id="2083198at2"/>
<evidence type="ECO:0000313" key="2">
    <source>
        <dbReference type="EMBL" id="KUL21595.1"/>
    </source>
</evidence>
<name>A0A124G757_9ACTN</name>
<proteinExistence type="predicted"/>
<accession>A0A124G757</accession>
<feature type="transmembrane region" description="Helical" evidence="1">
    <location>
        <begin position="20"/>
        <end position="39"/>
    </location>
</feature>
<keyword evidence="1" id="KW-0472">Membrane</keyword>
<dbReference type="RefSeq" id="WP_067708595.1">
    <property type="nucleotide sequence ID" value="NZ_LLZH01000351.1"/>
</dbReference>
<keyword evidence="3" id="KW-1185">Reference proteome</keyword>
<evidence type="ECO:0000313" key="3">
    <source>
        <dbReference type="Proteomes" id="UP000053244"/>
    </source>
</evidence>
<keyword evidence="1" id="KW-1133">Transmembrane helix</keyword>